<gene>
    <name evidence="2" type="ORF">GCM10009539_39490</name>
</gene>
<dbReference type="InterPro" id="IPR005158">
    <property type="entry name" value="BTAD"/>
</dbReference>
<dbReference type="PANTHER" id="PTHR35807">
    <property type="entry name" value="TRANSCRIPTIONAL REGULATOR REDD-RELATED"/>
    <property type="match status" value="1"/>
</dbReference>
<sequence>MAERVDITQLVGEVLPDWDEPWVEAERERFRQLRLHRLEEAADRALDDGHHHLALQAALSACAAEPLRESAHRRVMQVHLAEGNPAEALRHYHTIRRLLRDELGLPPASATRAVVSHLLGRPVDTRSA</sequence>
<dbReference type="SMART" id="SM01043">
    <property type="entry name" value="BTAD"/>
    <property type="match status" value="1"/>
</dbReference>
<dbReference type="EMBL" id="BAAAGX010000016">
    <property type="protein sequence ID" value="GAA0250423.1"/>
    <property type="molecule type" value="Genomic_DNA"/>
</dbReference>
<dbReference type="InterPro" id="IPR051677">
    <property type="entry name" value="AfsR-DnrI-RedD_regulator"/>
</dbReference>
<keyword evidence="3" id="KW-1185">Reference proteome</keyword>
<dbReference type="Proteomes" id="UP001500967">
    <property type="component" value="Unassembled WGS sequence"/>
</dbReference>
<protein>
    <recommendedName>
        <fullName evidence="1">Bacterial transcriptional activator domain-containing protein</fullName>
    </recommendedName>
</protein>
<comment type="caution">
    <text evidence="2">The sequence shown here is derived from an EMBL/GenBank/DDBJ whole genome shotgun (WGS) entry which is preliminary data.</text>
</comment>
<accession>A0ABN0UH67</accession>
<dbReference type="SUPFAM" id="SSF48452">
    <property type="entry name" value="TPR-like"/>
    <property type="match status" value="1"/>
</dbReference>
<organism evidence="2 3">
    <name type="scientific">Cryptosporangium japonicum</name>
    <dbReference type="NCBI Taxonomy" id="80872"/>
    <lineage>
        <taxon>Bacteria</taxon>
        <taxon>Bacillati</taxon>
        <taxon>Actinomycetota</taxon>
        <taxon>Actinomycetes</taxon>
        <taxon>Cryptosporangiales</taxon>
        <taxon>Cryptosporangiaceae</taxon>
        <taxon>Cryptosporangium</taxon>
    </lineage>
</organism>
<evidence type="ECO:0000313" key="3">
    <source>
        <dbReference type="Proteomes" id="UP001500967"/>
    </source>
</evidence>
<reference evidence="2 3" key="1">
    <citation type="journal article" date="2019" name="Int. J. Syst. Evol. Microbiol.">
        <title>The Global Catalogue of Microorganisms (GCM) 10K type strain sequencing project: providing services to taxonomists for standard genome sequencing and annotation.</title>
        <authorList>
            <consortium name="The Broad Institute Genomics Platform"/>
            <consortium name="The Broad Institute Genome Sequencing Center for Infectious Disease"/>
            <person name="Wu L."/>
            <person name="Ma J."/>
        </authorList>
    </citation>
    <scope>NUCLEOTIDE SEQUENCE [LARGE SCALE GENOMIC DNA]</scope>
    <source>
        <strain evidence="2 3">JCM 10425</strain>
    </source>
</reference>
<evidence type="ECO:0000313" key="2">
    <source>
        <dbReference type="EMBL" id="GAA0250423.1"/>
    </source>
</evidence>
<proteinExistence type="predicted"/>
<evidence type="ECO:0000259" key="1">
    <source>
        <dbReference type="SMART" id="SM01043"/>
    </source>
</evidence>
<dbReference type="Pfam" id="PF03704">
    <property type="entry name" value="BTAD"/>
    <property type="match status" value="1"/>
</dbReference>
<dbReference type="RefSeq" id="WP_344650328.1">
    <property type="nucleotide sequence ID" value="NZ_BAAAGX010000016.1"/>
</dbReference>
<dbReference type="Gene3D" id="1.25.40.10">
    <property type="entry name" value="Tetratricopeptide repeat domain"/>
    <property type="match status" value="1"/>
</dbReference>
<name>A0ABN0UH67_9ACTN</name>
<dbReference type="InterPro" id="IPR011990">
    <property type="entry name" value="TPR-like_helical_dom_sf"/>
</dbReference>
<feature type="domain" description="Bacterial transcriptional activator" evidence="1">
    <location>
        <begin position="5"/>
        <end position="119"/>
    </location>
</feature>